<feature type="coiled-coil region" evidence="1">
    <location>
        <begin position="82"/>
        <end position="109"/>
    </location>
</feature>
<feature type="region of interest" description="Disordered" evidence="2">
    <location>
        <begin position="1045"/>
        <end position="1085"/>
    </location>
</feature>
<evidence type="ECO:0000256" key="2">
    <source>
        <dbReference type="SAM" id="MobiDB-lite"/>
    </source>
</evidence>
<dbReference type="CDD" id="cd09008">
    <property type="entry name" value="MTAN"/>
    <property type="match status" value="1"/>
</dbReference>
<dbReference type="PANTHER" id="PTHR46082">
    <property type="entry name" value="ATP/GTP-BINDING PROTEIN-RELATED"/>
    <property type="match status" value="1"/>
</dbReference>
<evidence type="ECO:0000259" key="3">
    <source>
        <dbReference type="Pfam" id="PF01048"/>
    </source>
</evidence>
<dbReference type="RefSeq" id="XP_070883203.1">
    <property type="nucleotide sequence ID" value="XM_071025871.1"/>
</dbReference>
<organism evidence="4 5">
    <name type="scientific">Aspergillus lucknowensis</name>
    <dbReference type="NCBI Taxonomy" id="176173"/>
    <lineage>
        <taxon>Eukaryota</taxon>
        <taxon>Fungi</taxon>
        <taxon>Dikarya</taxon>
        <taxon>Ascomycota</taxon>
        <taxon>Pezizomycotina</taxon>
        <taxon>Eurotiomycetes</taxon>
        <taxon>Eurotiomycetidae</taxon>
        <taxon>Eurotiales</taxon>
        <taxon>Aspergillaceae</taxon>
        <taxon>Aspergillus</taxon>
        <taxon>Aspergillus subgen. Nidulantes</taxon>
    </lineage>
</organism>
<accession>A0ABR4LJD0</accession>
<dbReference type="InterPro" id="IPR035994">
    <property type="entry name" value="Nucleoside_phosphorylase_sf"/>
</dbReference>
<feature type="compositionally biased region" description="Polar residues" evidence="2">
    <location>
        <begin position="1046"/>
        <end position="1056"/>
    </location>
</feature>
<dbReference type="InterPro" id="IPR000845">
    <property type="entry name" value="Nucleoside_phosphorylase_d"/>
</dbReference>
<evidence type="ECO:0000313" key="4">
    <source>
        <dbReference type="EMBL" id="KAL2864224.1"/>
    </source>
</evidence>
<proteinExistence type="predicted"/>
<dbReference type="SUPFAM" id="SSF53167">
    <property type="entry name" value="Purine and uridine phosphorylases"/>
    <property type="match status" value="1"/>
</dbReference>
<protein>
    <recommendedName>
        <fullName evidence="3">Nucleoside phosphorylase domain-containing protein</fullName>
    </recommendedName>
</protein>
<keyword evidence="5" id="KW-1185">Reference proteome</keyword>
<dbReference type="Pfam" id="PF01048">
    <property type="entry name" value="PNP_UDP_1"/>
    <property type="match status" value="1"/>
</dbReference>
<dbReference type="PANTHER" id="PTHR46082:SF11">
    <property type="entry name" value="AAA+ ATPASE DOMAIN-CONTAINING PROTEIN-RELATED"/>
    <property type="match status" value="1"/>
</dbReference>
<dbReference type="Gene3D" id="3.40.50.1580">
    <property type="entry name" value="Nucleoside phosphorylase domain"/>
    <property type="match status" value="1"/>
</dbReference>
<dbReference type="Proteomes" id="UP001610432">
    <property type="component" value="Unassembled WGS sequence"/>
</dbReference>
<comment type="caution">
    <text evidence="4">The sequence shown here is derived from an EMBL/GenBank/DDBJ whole genome shotgun (WGS) entry which is preliminary data.</text>
</comment>
<dbReference type="InterPro" id="IPR053137">
    <property type="entry name" value="NLR-like"/>
</dbReference>
<evidence type="ECO:0000256" key="1">
    <source>
        <dbReference type="SAM" id="Coils"/>
    </source>
</evidence>
<feature type="region of interest" description="Disordered" evidence="2">
    <location>
        <begin position="115"/>
        <end position="141"/>
    </location>
</feature>
<reference evidence="4 5" key="1">
    <citation type="submission" date="2024-07" db="EMBL/GenBank/DDBJ databases">
        <title>Section-level genome sequencing and comparative genomics of Aspergillus sections Usti and Cavernicolus.</title>
        <authorList>
            <consortium name="Lawrence Berkeley National Laboratory"/>
            <person name="Nybo J.L."/>
            <person name="Vesth T.C."/>
            <person name="Theobald S."/>
            <person name="Frisvad J.C."/>
            <person name="Larsen T.O."/>
            <person name="Kjaerboelling I."/>
            <person name="Rothschild-Mancinelli K."/>
            <person name="Lyhne E.K."/>
            <person name="Kogle M.E."/>
            <person name="Barry K."/>
            <person name="Clum A."/>
            <person name="Na H."/>
            <person name="Ledsgaard L."/>
            <person name="Lin J."/>
            <person name="Lipzen A."/>
            <person name="Kuo A."/>
            <person name="Riley R."/>
            <person name="Mondo S."/>
            <person name="Labutti K."/>
            <person name="Haridas S."/>
            <person name="Pangalinan J."/>
            <person name="Salamov A.A."/>
            <person name="Simmons B.A."/>
            <person name="Magnuson J.K."/>
            <person name="Chen J."/>
            <person name="Drula E."/>
            <person name="Henrissat B."/>
            <person name="Wiebenga A."/>
            <person name="Lubbers R.J."/>
            <person name="Gomes A.C."/>
            <person name="Macurrencykelacurrency M.R."/>
            <person name="Stajich J."/>
            <person name="Grigoriev I.V."/>
            <person name="Mortensen U.H."/>
            <person name="De Vries R.P."/>
            <person name="Baker S.E."/>
            <person name="Andersen M.R."/>
        </authorList>
    </citation>
    <scope>NUCLEOTIDE SEQUENCE [LARGE SCALE GENOMIC DNA]</scope>
    <source>
        <strain evidence="4 5">CBS 449.75</strain>
    </source>
</reference>
<evidence type="ECO:0000313" key="5">
    <source>
        <dbReference type="Proteomes" id="UP001610432"/>
    </source>
</evidence>
<name>A0ABR4LJD0_9EURO</name>
<feature type="domain" description="Nucleoside phosphorylase" evidence="3">
    <location>
        <begin position="1160"/>
        <end position="1419"/>
    </location>
</feature>
<dbReference type="EMBL" id="JBFXLQ010000043">
    <property type="protein sequence ID" value="KAL2864224.1"/>
    <property type="molecule type" value="Genomic_DNA"/>
</dbReference>
<sequence length="1440" mass="160963">MCFYNQKRFSCGDYSWAEFVHHCSFEERLGEACGMKLVYRTVPEATKCRLCEKIEAKDRRRSAEMNRLARWKREGGTMVASMDRGQAMIIELEREIRELERQRVEKRCSLVGPNDTDPVEKPCTDSGYASANPYPKVTDDKDQVPADIETRTEYSDASTVAGFKNETFIYELVDDLFGKIAPLALSDEVMRRITDLLPEILKSFALRIGYKAPTQIHRDVMYFIHRNRHKMAASFRDKYCEEGTTLDDIARDAPKKPLHELVYEWLRSVDDHAEAVFEMPEIPENEDDEEECTPIDLETYRKSVFRSPAYKWLVVRLSGEAYLDTTEADVLKRIRRKIGISLPPPRNVSRKASSEDYLVILEFDWDLISFIKEQKYEVTAVEAVERAITITGSTTHAQALTCLQYLRQTWPISGAYTAQLVKDLLSSDPGLTIIRTLPDKSTLTGCFRESKYIFYARGPRDLVIELCEQLAWLGAALRSSPTDEGVAYSVPYILSIHPPRIPIPQSVSREKAVFCRIGFRIDQIPNSGLALAGECWHNLFQNPVIVKGFPIPYRPERNTGLQIPLSIMSTLAQAERITLYDGKLYIKGFSVVLVPTKCVGEFVFWHMLFNRCGDRISYSDTRIAKLPGLYPEGLTIGDISNRRHVVGWCSHAVDHTGSPAASYDINWSGLGRPDAGCNFEKVSITRGKLITGSISAVIGLKDKPLHLPVDSYVAQILWIAKKYVTLYDVADRRAWLVDGASTLLHLVRASLRENQTDDAYDSFLPPSLVEAPQTHREKAASVWVLCNLSNRKLPLYAQTGDNDNPVSAGRARNDSFRDRVNQIYHVLEQIFDHQLQINVDLANAFRPEPSPQRLEGFDFMDIATDEDQFWSRGAAPEPGVGWPSLIRSVHAITLFGRGFGQLIRPASPDDVCPRWTEVPKGKDLLATCVSRISNIIRRKGNMEIHPWRLVEDVFWHHSDKTFEQCKGQNKNPDMCCDRTQVLVSTSDLHQYSSSLKSPPGLEVHGAVIFGAAEKLRPILEEEMSASTNYGSSTPGRTEYISVDSGIGQSVETSPTPEDSCVATERRKRPFKPEIGPVDNSRLSSCSSDSSCINPQRLPLDGEDKDDDACGICMTRSKRMKKDQRSLRAETPSFALMPIPSPQHLTLPPTTCPPETEYRVGWICALKAEYDAALKMFDESYGRGFGHGPDNNIYTLGRIGEHKVVASCLPLSRYGTSSAAIVATRMMNKFPNIKIGLMVGIGGGIPNKAADIRLGDVVVSKPSGTHGGVVQYDLGKATTDGFTCTGSLNAPPEIVLAALNFMPAHGSIFGAHLESQYPGRDQDILYEQIPTNPSSESCNSMQQVARDPRDPEGPRVFYGTIVSGNAVVKDANIRDMLYTKHGALCCEMEAAGLMNSTFPCVVIRGISDYADSHKNDIWIEYAASAAAQYAREFLYTVPLML</sequence>
<keyword evidence="1" id="KW-0175">Coiled coil</keyword>
<dbReference type="GeneID" id="98140943"/>
<gene>
    <name evidence="4" type="ORF">BJX67DRAFT_228377</name>
</gene>